<dbReference type="SUPFAM" id="SSF56349">
    <property type="entry name" value="DNA breaking-rejoining enzymes"/>
    <property type="match status" value="1"/>
</dbReference>
<dbReference type="PROSITE" id="PS51898">
    <property type="entry name" value="TYR_RECOMBINASE"/>
    <property type="match status" value="1"/>
</dbReference>
<evidence type="ECO:0000256" key="6">
    <source>
        <dbReference type="ARBA" id="ARBA00023125"/>
    </source>
</evidence>
<dbReference type="Proteomes" id="UP000297043">
    <property type="component" value="Segment"/>
</dbReference>
<dbReference type="Gene3D" id="1.10.150.130">
    <property type="match status" value="1"/>
</dbReference>
<dbReference type="InterPro" id="IPR050090">
    <property type="entry name" value="Tyrosine_recombinase_XerCD"/>
</dbReference>
<dbReference type="InterPro" id="IPR044068">
    <property type="entry name" value="CB"/>
</dbReference>
<accession>A0A4D6E3F3</accession>
<feature type="domain" description="Tyr recombinase" evidence="10">
    <location>
        <begin position="104"/>
        <end position="269"/>
    </location>
</feature>
<keyword evidence="8" id="KW-1160">Virus entry into host cell</keyword>
<evidence type="ECO:0000256" key="1">
    <source>
        <dbReference type="ARBA" id="ARBA00008857"/>
    </source>
</evidence>
<dbReference type="GeneID" id="77950977"/>
<name>A0A4D6E3F3_9CAUD</name>
<gene>
    <name evidence="12" type="primary">18</name>
    <name evidence="12" type="ORF">SEA_EPICDAB_18</name>
</gene>
<dbReference type="InterPro" id="IPR013762">
    <property type="entry name" value="Integrase-like_cat_sf"/>
</dbReference>
<dbReference type="InterPro" id="IPR002104">
    <property type="entry name" value="Integrase_catalytic"/>
</dbReference>
<evidence type="ECO:0000256" key="4">
    <source>
        <dbReference type="ARBA" id="ARBA00022801"/>
    </source>
</evidence>
<dbReference type="GO" id="GO:0075713">
    <property type="term" value="P:establishment of integrated proviral latency"/>
    <property type="evidence" value="ECO:0007669"/>
    <property type="project" value="UniProtKB-KW"/>
</dbReference>
<feature type="domain" description="Core-binding (CB)" evidence="11">
    <location>
        <begin position="8"/>
        <end position="87"/>
    </location>
</feature>
<evidence type="ECO:0000256" key="9">
    <source>
        <dbReference type="PROSITE-ProRule" id="PRU01248"/>
    </source>
</evidence>
<keyword evidence="7" id="KW-0233">DNA recombination</keyword>
<dbReference type="KEGG" id="vg:77950977"/>
<keyword evidence="6 9" id="KW-0238">DNA-binding</keyword>
<dbReference type="GO" id="GO:0044826">
    <property type="term" value="P:viral genome integration into host DNA"/>
    <property type="evidence" value="ECO:0007669"/>
    <property type="project" value="UniProtKB-KW"/>
</dbReference>
<evidence type="ECO:0000256" key="2">
    <source>
        <dbReference type="ARBA" id="ARBA00016082"/>
    </source>
</evidence>
<reference evidence="12 13" key="1">
    <citation type="submission" date="2019-03" db="EMBL/GenBank/DDBJ databases">
        <authorList>
            <person name="Fakhre F."/>
            <person name="Gonzalez R.M."/>
            <person name="Howells E.K."/>
            <person name="Otero L.A."/>
            <person name="Pegoraro K.N."/>
            <person name="Robichaux K.C."/>
            <person name="Rodier A."/>
            <person name="Sadowski C.L."/>
            <person name="Carter V.P."/>
            <person name="Gray A.D."/>
            <person name="Klein G.C."/>
            <person name="Lebosada C."/>
            <person name="Miklaszewski C.M."/>
            <person name="Sutton S.N."/>
            <person name="Pollenz R.S."/>
            <person name="Garlena R.A."/>
            <person name="Russell D.A."/>
            <person name="Pope W.H."/>
            <person name="Jacobs-Sera D."/>
            <person name="Hatfull G.F."/>
        </authorList>
    </citation>
    <scope>NUCLEOTIDE SEQUENCE [LARGE SCALE GENOMIC DNA]</scope>
</reference>
<protein>
    <recommendedName>
        <fullName evidence="2">Integrase</fullName>
    </recommendedName>
</protein>
<keyword evidence="13" id="KW-1185">Reference proteome</keyword>
<dbReference type="GO" id="GO:0003677">
    <property type="term" value="F:DNA binding"/>
    <property type="evidence" value="ECO:0007669"/>
    <property type="project" value="UniProtKB-UniRule"/>
</dbReference>
<evidence type="ECO:0000259" key="11">
    <source>
        <dbReference type="PROSITE" id="PS51900"/>
    </source>
</evidence>
<dbReference type="InterPro" id="IPR011010">
    <property type="entry name" value="DNA_brk_join_enz"/>
</dbReference>
<dbReference type="RefSeq" id="YP_010674660.1">
    <property type="nucleotide sequence ID" value="NC_070997.1"/>
</dbReference>
<keyword evidence="8" id="KW-1179">Viral genome integration</keyword>
<evidence type="ECO:0000256" key="7">
    <source>
        <dbReference type="ARBA" id="ARBA00023172"/>
    </source>
</evidence>
<dbReference type="GO" id="GO:0015074">
    <property type="term" value="P:DNA integration"/>
    <property type="evidence" value="ECO:0007669"/>
    <property type="project" value="UniProtKB-KW"/>
</dbReference>
<evidence type="ECO:0000259" key="10">
    <source>
        <dbReference type="PROSITE" id="PS51898"/>
    </source>
</evidence>
<keyword evidence="5" id="KW-0229">DNA integration</keyword>
<dbReference type="PANTHER" id="PTHR30349">
    <property type="entry name" value="PHAGE INTEGRASE-RELATED"/>
    <property type="match status" value="1"/>
</dbReference>
<dbReference type="GO" id="GO:0006310">
    <property type="term" value="P:DNA recombination"/>
    <property type="evidence" value="ECO:0007669"/>
    <property type="project" value="UniProtKB-KW"/>
</dbReference>
<dbReference type="Pfam" id="PF00589">
    <property type="entry name" value="Phage_integrase"/>
    <property type="match status" value="1"/>
</dbReference>
<proteinExistence type="inferred from homology"/>
<evidence type="ECO:0000313" key="13">
    <source>
        <dbReference type="Proteomes" id="UP000297043"/>
    </source>
</evidence>
<evidence type="ECO:0000313" key="12">
    <source>
        <dbReference type="EMBL" id="QBZ73189.1"/>
    </source>
</evidence>
<dbReference type="GO" id="GO:0016740">
    <property type="term" value="F:transferase activity"/>
    <property type="evidence" value="ECO:0007669"/>
    <property type="project" value="UniProtKB-KW"/>
</dbReference>
<dbReference type="PROSITE" id="PS51900">
    <property type="entry name" value="CB"/>
    <property type="match status" value="1"/>
</dbReference>
<sequence length="276" mass="30359">MQPVICPAMWASDIEDYESELIAGSLSEQTCALRVYHLRRFAADHPTTALATITRTDLIAWLAAHDWSAETRRSYRASLRRFFGWAHATGRIAADPAATLPAIRPPRALPRPTPDVVLAAGLAGADDRTRLMLELIDSCGLRRGEVCRIHSRDVVPDLVGYSLRVQGKGGHVRIVPVPARLARRIIDAGGWLFPGAIDGHLSPRRVGELVAEALPDGWTAHTLRHRFATRAYEVSHDLRVVQELLGHAKPETTAIYTMIQPDRLRAVAEATWAAAA</sequence>
<evidence type="ECO:0000256" key="8">
    <source>
        <dbReference type="ARBA" id="ARBA00023195"/>
    </source>
</evidence>
<dbReference type="Gene3D" id="1.10.443.10">
    <property type="entry name" value="Intergrase catalytic core"/>
    <property type="match status" value="1"/>
</dbReference>
<dbReference type="PANTHER" id="PTHR30349:SF64">
    <property type="entry name" value="PROPHAGE INTEGRASE INTD-RELATED"/>
    <property type="match status" value="1"/>
</dbReference>
<evidence type="ECO:0000256" key="3">
    <source>
        <dbReference type="ARBA" id="ARBA00022679"/>
    </source>
</evidence>
<organism evidence="12 13">
    <name type="scientific">Gordonia phage EricDab</name>
    <dbReference type="NCBI Taxonomy" id="3070616"/>
    <lineage>
        <taxon>Viruses</taxon>
        <taxon>Duplodnaviria</taxon>
        <taxon>Heunggongvirae</taxon>
        <taxon>Uroviricota</taxon>
        <taxon>Caudoviricetes</taxon>
        <taxon>Ericdabvirus</taxon>
        <taxon>Ericdabvirus ericdab</taxon>
    </lineage>
</organism>
<keyword evidence="4" id="KW-0378">Hydrolase</keyword>
<keyword evidence="3" id="KW-0808">Transferase</keyword>
<evidence type="ECO:0000256" key="5">
    <source>
        <dbReference type="ARBA" id="ARBA00022908"/>
    </source>
</evidence>
<dbReference type="GO" id="GO:0016787">
    <property type="term" value="F:hydrolase activity"/>
    <property type="evidence" value="ECO:0007669"/>
    <property type="project" value="UniProtKB-KW"/>
</dbReference>
<comment type="similarity">
    <text evidence="1">Belongs to the 'phage' integrase family.</text>
</comment>
<dbReference type="InterPro" id="IPR010998">
    <property type="entry name" value="Integrase_recombinase_N"/>
</dbReference>
<dbReference type="EMBL" id="MK660712">
    <property type="protein sequence ID" value="QBZ73189.1"/>
    <property type="molecule type" value="Genomic_DNA"/>
</dbReference>